<name>A0ABD2Q1V8_9PLAT</name>
<dbReference type="Proteomes" id="UP001626550">
    <property type="component" value="Unassembled WGS sequence"/>
</dbReference>
<dbReference type="AlphaFoldDB" id="A0ABD2Q1V8"/>
<organism evidence="1 2">
    <name type="scientific">Cichlidogyrus casuarinus</name>
    <dbReference type="NCBI Taxonomy" id="1844966"/>
    <lineage>
        <taxon>Eukaryota</taxon>
        <taxon>Metazoa</taxon>
        <taxon>Spiralia</taxon>
        <taxon>Lophotrochozoa</taxon>
        <taxon>Platyhelminthes</taxon>
        <taxon>Monogenea</taxon>
        <taxon>Monopisthocotylea</taxon>
        <taxon>Dactylogyridea</taxon>
        <taxon>Ancyrocephalidae</taxon>
        <taxon>Cichlidogyrus</taxon>
    </lineage>
</organism>
<protein>
    <submittedName>
        <fullName evidence="1">Protein unc-79</fullName>
    </submittedName>
</protein>
<dbReference type="EMBL" id="JBJKFK010001429">
    <property type="protein sequence ID" value="KAL3313122.1"/>
    <property type="molecule type" value="Genomic_DNA"/>
</dbReference>
<sequence length="159" mass="17335">MQKRLQKCMEFEPPEVQDRLLMTFSQELQNLDSANEQTRLAQNLKLQSLLACSGNALAGCSCPNSITGPKCIDMAFGVTHCLGHSFTSVSRAYLGGVDLPSINSDADPGRATPCHGICANIGEANDLLSSRFLTWLRKQIFITGKNEDQHSTASSIFIK</sequence>
<comment type="caution">
    <text evidence="1">The sequence shown here is derived from an EMBL/GenBank/DDBJ whole genome shotgun (WGS) entry which is preliminary data.</text>
</comment>
<evidence type="ECO:0000313" key="1">
    <source>
        <dbReference type="EMBL" id="KAL3313122.1"/>
    </source>
</evidence>
<proteinExistence type="predicted"/>
<gene>
    <name evidence="1" type="primary">UNC79_1</name>
    <name evidence="1" type="ORF">Ciccas_008277</name>
</gene>
<keyword evidence="2" id="KW-1185">Reference proteome</keyword>
<reference evidence="1 2" key="1">
    <citation type="submission" date="2024-11" db="EMBL/GenBank/DDBJ databases">
        <title>Adaptive evolution of stress response genes in parasites aligns with host niche diversity.</title>
        <authorList>
            <person name="Hahn C."/>
            <person name="Resl P."/>
        </authorList>
    </citation>
    <scope>NUCLEOTIDE SEQUENCE [LARGE SCALE GENOMIC DNA]</scope>
    <source>
        <strain evidence="1">EGGRZ-B1_66</strain>
        <tissue evidence="1">Body</tissue>
    </source>
</reference>
<accession>A0ABD2Q1V8</accession>
<evidence type="ECO:0000313" key="2">
    <source>
        <dbReference type="Proteomes" id="UP001626550"/>
    </source>
</evidence>